<dbReference type="AlphaFoldDB" id="A0A445N0C3"/>
<protein>
    <submittedName>
        <fullName evidence="5">Putative Ycf48-like protein</fullName>
    </submittedName>
</protein>
<feature type="domain" description="Photosynthesis system II assembly factor Ycf48/Hcf136-like" evidence="4">
    <location>
        <begin position="68"/>
        <end position="141"/>
    </location>
</feature>
<name>A0A445N0C3_9BACT</name>
<feature type="domain" description="Photosynthesis system II assembly factor Ycf48/Hcf136-like" evidence="4">
    <location>
        <begin position="246"/>
        <end position="318"/>
    </location>
</feature>
<evidence type="ECO:0000256" key="1">
    <source>
        <dbReference type="ARBA" id="ARBA00022531"/>
    </source>
</evidence>
<dbReference type="CDD" id="cd15482">
    <property type="entry name" value="Sialidase_non-viral"/>
    <property type="match status" value="1"/>
</dbReference>
<dbReference type="GO" id="GO:0009523">
    <property type="term" value="C:photosystem II"/>
    <property type="evidence" value="ECO:0007669"/>
    <property type="project" value="UniProtKB-KW"/>
</dbReference>
<feature type="chain" id="PRO_5019330854" evidence="3">
    <location>
        <begin position="36"/>
        <end position="359"/>
    </location>
</feature>
<evidence type="ECO:0000256" key="3">
    <source>
        <dbReference type="SAM" id="SignalP"/>
    </source>
</evidence>
<reference evidence="5" key="1">
    <citation type="submission" date="2018-01" db="EMBL/GenBank/DDBJ databases">
        <authorList>
            <person name="Regsiter A."/>
            <person name="William W."/>
        </authorList>
    </citation>
    <scope>NUCLEOTIDE SEQUENCE</scope>
    <source>
        <strain evidence="5">TRIP AH-1</strain>
    </source>
</reference>
<dbReference type="GO" id="GO:0015979">
    <property type="term" value="P:photosynthesis"/>
    <property type="evidence" value="ECO:0007669"/>
    <property type="project" value="UniProtKB-KW"/>
</dbReference>
<gene>
    <name evidence="5" type="ORF">PITCH_A470003</name>
</gene>
<feature type="signal peptide" evidence="3">
    <location>
        <begin position="1"/>
        <end position="35"/>
    </location>
</feature>
<evidence type="ECO:0000313" key="5">
    <source>
        <dbReference type="EMBL" id="SPD75175.1"/>
    </source>
</evidence>
<accession>A0A445N0C3</accession>
<dbReference type="Gene3D" id="2.130.10.10">
    <property type="entry name" value="YVTN repeat-like/Quinoprotein amine dehydrogenase"/>
    <property type="match status" value="1"/>
</dbReference>
<proteinExistence type="predicted"/>
<dbReference type="PANTHER" id="PTHR47199">
    <property type="entry name" value="PHOTOSYSTEM II STABILITY/ASSEMBLY FACTOR HCF136, CHLOROPLASTIC"/>
    <property type="match status" value="1"/>
</dbReference>
<sequence length="359" mass="39439">MQMFLRRGRKWKRGLLWLILLCMLMPVLCVSGAFAGDTEEAISDAVFGLQCPPGMCSIPNGFLMGFRDKALAVCFSDENTGYIVGNNGLFLHTSDGGINWERVKFFDDFYNDVFFIGQKGWIVGERGLIIHSTDGGKSWRKQKNGSRNNLLSVFFVDENKGFAVGGDGLILKTEDGGSSWKTVDVDFSSLIPEELFAVGVVSINLYDVFFANETLGFIVGDSGTILRSTDGGEQWSLVNMADVPPIFSVYFKNDGEGFCVGYSGYFLKSEDGGSSWKRQKIDTANSLYRIRMLGDYGVIVGDLATQFTTKDGGKTWVKSPNPLSPPYPWFADAFIIRTSNSANIVSVGKSIILNSGISE</sequence>
<dbReference type="PANTHER" id="PTHR47199:SF2">
    <property type="entry name" value="PHOTOSYSTEM II STABILITY_ASSEMBLY FACTOR HCF136, CHLOROPLASTIC"/>
    <property type="match status" value="1"/>
</dbReference>
<keyword evidence="2" id="KW-0604">Photosystem II</keyword>
<dbReference type="Pfam" id="PF14870">
    <property type="entry name" value="PSII_BNR"/>
    <property type="match status" value="2"/>
</dbReference>
<evidence type="ECO:0000256" key="2">
    <source>
        <dbReference type="ARBA" id="ARBA00023276"/>
    </source>
</evidence>
<dbReference type="EMBL" id="OJIN01000189">
    <property type="protein sequence ID" value="SPD75175.1"/>
    <property type="molecule type" value="Genomic_DNA"/>
</dbReference>
<dbReference type="InterPro" id="IPR015943">
    <property type="entry name" value="WD40/YVTN_repeat-like_dom_sf"/>
</dbReference>
<organism evidence="5">
    <name type="scientific">uncultured Desulfobacterium sp</name>
    <dbReference type="NCBI Taxonomy" id="201089"/>
    <lineage>
        <taxon>Bacteria</taxon>
        <taxon>Pseudomonadati</taxon>
        <taxon>Thermodesulfobacteriota</taxon>
        <taxon>Desulfobacteria</taxon>
        <taxon>Desulfobacterales</taxon>
        <taxon>Desulfobacteriaceae</taxon>
        <taxon>Desulfobacterium</taxon>
        <taxon>environmental samples</taxon>
    </lineage>
</organism>
<keyword evidence="3" id="KW-0732">Signal</keyword>
<dbReference type="InterPro" id="IPR028203">
    <property type="entry name" value="PSII_CF48-like_dom"/>
</dbReference>
<evidence type="ECO:0000259" key="4">
    <source>
        <dbReference type="Pfam" id="PF14870"/>
    </source>
</evidence>
<dbReference type="InterPro" id="IPR036278">
    <property type="entry name" value="Sialidase_sf"/>
</dbReference>
<keyword evidence="1" id="KW-0602">Photosynthesis</keyword>
<dbReference type="SUPFAM" id="SSF50939">
    <property type="entry name" value="Sialidases"/>
    <property type="match status" value="1"/>
</dbReference>